<protein>
    <submittedName>
        <fullName evidence="1">Uncharacterized protein</fullName>
    </submittedName>
</protein>
<evidence type="ECO:0000313" key="1">
    <source>
        <dbReference type="EMBL" id="HIW72251.1"/>
    </source>
</evidence>
<gene>
    <name evidence="1" type="ORF">H9875_06440</name>
</gene>
<accession>A0A9D1U506</accession>
<proteinExistence type="predicted"/>
<reference evidence="1" key="1">
    <citation type="journal article" date="2021" name="PeerJ">
        <title>Extensive microbial diversity within the chicken gut microbiome revealed by metagenomics and culture.</title>
        <authorList>
            <person name="Gilroy R."/>
            <person name="Ravi A."/>
            <person name="Getino M."/>
            <person name="Pursley I."/>
            <person name="Horton D.L."/>
            <person name="Alikhan N.F."/>
            <person name="Baker D."/>
            <person name="Gharbi K."/>
            <person name="Hall N."/>
            <person name="Watson M."/>
            <person name="Adriaenssens E.M."/>
            <person name="Foster-Nyarko E."/>
            <person name="Jarju S."/>
            <person name="Secka A."/>
            <person name="Antonio M."/>
            <person name="Oren A."/>
            <person name="Chaudhuri R.R."/>
            <person name="La Ragione R."/>
            <person name="Hildebrand F."/>
            <person name="Pallen M.J."/>
        </authorList>
    </citation>
    <scope>NUCLEOTIDE SEQUENCE</scope>
    <source>
        <strain evidence="1">CHK173-259</strain>
    </source>
</reference>
<dbReference type="AlphaFoldDB" id="A0A9D1U506"/>
<sequence length="176" mass="19351">MSKAIRFDQLNDYTAVITGYPADGGTTLQDVEDTTGRVVHPTTTVATQLKPLPGPSQQNLGQLVAFAAAPTEDGRLSQLKRLYRVMAVPAELNATLAPAIRDHRDAYFGALVAPTGLTFIDRTPSGYWHFALRTATFFDTAFALMNQARLLVRRDQQLLVLKAVVYQGRAYIGINR</sequence>
<dbReference type="Proteomes" id="UP000886822">
    <property type="component" value="Unassembled WGS sequence"/>
</dbReference>
<evidence type="ECO:0000313" key="2">
    <source>
        <dbReference type="Proteomes" id="UP000886822"/>
    </source>
</evidence>
<organism evidence="1 2">
    <name type="scientific">Candidatus Levilactobacillus faecigallinarum</name>
    <dbReference type="NCBI Taxonomy" id="2838638"/>
    <lineage>
        <taxon>Bacteria</taxon>
        <taxon>Bacillati</taxon>
        <taxon>Bacillota</taxon>
        <taxon>Bacilli</taxon>
        <taxon>Lactobacillales</taxon>
        <taxon>Lactobacillaceae</taxon>
        <taxon>Levilactobacillus</taxon>
    </lineage>
</organism>
<reference evidence="1" key="2">
    <citation type="submission" date="2021-04" db="EMBL/GenBank/DDBJ databases">
        <authorList>
            <person name="Gilroy R."/>
        </authorList>
    </citation>
    <scope>NUCLEOTIDE SEQUENCE</scope>
    <source>
        <strain evidence="1">CHK173-259</strain>
    </source>
</reference>
<dbReference type="EMBL" id="DXGJ01000049">
    <property type="protein sequence ID" value="HIW72251.1"/>
    <property type="molecule type" value="Genomic_DNA"/>
</dbReference>
<name>A0A9D1U506_9LACO</name>
<comment type="caution">
    <text evidence="1">The sequence shown here is derived from an EMBL/GenBank/DDBJ whole genome shotgun (WGS) entry which is preliminary data.</text>
</comment>